<dbReference type="SUPFAM" id="SSF51735">
    <property type="entry name" value="NAD(P)-binding Rossmann-fold domains"/>
    <property type="match status" value="1"/>
</dbReference>
<protein>
    <submittedName>
        <fullName evidence="1">SDR family NAD(P)-dependent oxidoreductase</fullName>
    </submittedName>
</protein>
<reference evidence="1 2" key="1">
    <citation type="submission" date="2023-09" db="EMBL/GenBank/DDBJ databases">
        <title>Micromonospora halotolerans DSM 45598 genome sequence.</title>
        <authorList>
            <person name="Mo P."/>
        </authorList>
    </citation>
    <scope>NUCLEOTIDE SEQUENCE [LARGE SCALE GENOMIC DNA]</scope>
    <source>
        <strain evidence="1 2">DSM 45598</strain>
    </source>
</reference>
<gene>
    <name evidence="1" type="ORF">RMN56_28680</name>
</gene>
<keyword evidence="2" id="KW-1185">Reference proteome</keyword>
<dbReference type="InterPro" id="IPR002347">
    <property type="entry name" value="SDR_fam"/>
</dbReference>
<dbReference type="Proteomes" id="UP001303001">
    <property type="component" value="Chromosome"/>
</dbReference>
<dbReference type="EMBL" id="CP134876">
    <property type="protein sequence ID" value="WNM39064.1"/>
    <property type="molecule type" value="Genomic_DNA"/>
</dbReference>
<dbReference type="Gene3D" id="3.40.50.720">
    <property type="entry name" value="NAD(P)-binding Rossmann-like Domain"/>
    <property type="match status" value="1"/>
</dbReference>
<dbReference type="RefSeq" id="WP_313720913.1">
    <property type="nucleotide sequence ID" value="NZ_CP134876.1"/>
</dbReference>
<proteinExistence type="predicted"/>
<evidence type="ECO:0000313" key="2">
    <source>
        <dbReference type="Proteomes" id="UP001303001"/>
    </source>
</evidence>
<accession>A0ABY9ZUV5</accession>
<evidence type="ECO:0000313" key="1">
    <source>
        <dbReference type="EMBL" id="WNM39064.1"/>
    </source>
</evidence>
<name>A0ABY9ZUV5_9ACTN</name>
<sequence>MSGELRVAIVTGAARGIGAATARRLATDGMAVVSAYHSPAYRKALRTLGKIQATP</sequence>
<dbReference type="Pfam" id="PF00106">
    <property type="entry name" value="adh_short"/>
    <property type="match status" value="1"/>
</dbReference>
<dbReference type="InterPro" id="IPR036291">
    <property type="entry name" value="NAD(P)-bd_dom_sf"/>
</dbReference>
<organism evidence="1 2">
    <name type="scientific">Micromonospora halotolerans</name>
    <dbReference type="NCBI Taxonomy" id="709879"/>
    <lineage>
        <taxon>Bacteria</taxon>
        <taxon>Bacillati</taxon>
        <taxon>Actinomycetota</taxon>
        <taxon>Actinomycetes</taxon>
        <taxon>Micromonosporales</taxon>
        <taxon>Micromonosporaceae</taxon>
        <taxon>Micromonospora</taxon>
    </lineage>
</organism>